<dbReference type="Proteomes" id="UP001165143">
    <property type="component" value="Unassembled WGS sequence"/>
</dbReference>
<keyword evidence="3 6" id="KW-0812">Transmembrane</keyword>
<accession>A0A9W6PNP4</accession>
<feature type="transmembrane region" description="Helical" evidence="6">
    <location>
        <begin position="33"/>
        <end position="54"/>
    </location>
</feature>
<keyword evidence="4 6" id="KW-1133">Transmembrane helix</keyword>
<dbReference type="RefSeq" id="WP_033252421.1">
    <property type="nucleotide sequence ID" value="NZ_BSRX01000046.1"/>
</dbReference>
<keyword evidence="2" id="KW-0813">Transport</keyword>
<feature type="transmembrane region" description="Helical" evidence="6">
    <location>
        <begin position="457"/>
        <end position="476"/>
    </location>
</feature>
<feature type="transmembrane region" description="Helical" evidence="6">
    <location>
        <begin position="66"/>
        <end position="87"/>
    </location>
</feature>
<dbReference type="GO" id="GO:0016020">
    <property type="term" value="C:membrane"/>
    <property type="evidence" value="ECO:0007669"/>
    <property type="project" value="UniProtKB-SubCell"/>
</dbReference>
<dbReference type="AlphaFoldDB" id="A0A9W6PNP4"/>
<dbReference type="InterPro" id="IPR002293">
    <property type="entry name" value="AA/rel_permease1"/>
</dbReference>
<dbReference type="OrthoDB" id="8274074at2"/>
<gene>
    <name evidence="7" type="ORF">Kpho01_60680</name>
</gene>
<sequence>MSPAHAAPPPTSDEEHLRQLGYEPRLNRRMGEFGNFASSFSVISILSGCMTMFAFGMNAGGPAVMFWGWIGVGAMVLFVGAALAEVTSAYPTSGALFYMAHALGGPRWGFLVGWLNLLGLIGGICGIDYGAASFVGALLNMQFGYEPTALGLLGIFTVVLLLHAGLNLRGVRLVSVLNSVSVWWHIGGVALIVGALAVVPDQHRSTGWLMTHFVNNTGWSNPVYVSALGLLLAQYTFSGYDASAHMSEETTRASVAAPRGIVRSIWVSWIAGAVLLAGLLLAIGDYDAVLNSPTGVPPAQILLDALGPTGAKALLLVVIVAQLFCGNAETAASSRMVFAFARDGGLPGSGLWSRVSERTGTPVAEVWLSVVAAFVLALPSLWSPVAYGAVTAINVVGMTPAYAVPVYLRLRKGSPFRPGPWNLGRRGRLVGWVAVGWVALVTVLVCLPQSYPVNVSTFNYAPVALLVALALAALWWRLRGRYDYAPPVQQSAELVELSEEVV</sequence>
<evidence type="ECO:0000313" key="8">
    <source>
        <dbReference type="Proteomes" id="UP001165143"/>
    </source>
</evidence>
<dbReference type="PIRSF" id="PIRSF006060">
    <property type="entry name" value="AA_transporter"/>
    <property type="match status" value="1"/>
</dbReference>
<evidence type="ECO:0000256" key="2">
    <source>
        <dbReference type="ARBA" id="ARBA00022448"/>
    </source>
</evidence>
<dbReference type="InterPro" id="IPR004840">
    <property type="entry name" value="Amino_acid_permease_CS"/>
</dbReference>
<feature type="transmembrane region" description="Helical" evidence="6">
    <location>
        <begin position="108"/>
        <end position="129"/>
    </location>
</feature>
<name>A0A9W6PNP4_9ACTN</name>
<evidence type="ECO:0000256" key="4">
    <source>
        <dbReference type="ARBA" id="ARBA00022989"/>
    </source>
</evidence>
<evidence type="ECO:0000256" key="6">
    <source>
        <dbReference type="SAM" id="Phobius"/>
    </source>
</evidence>
<evidence type="ECO:0000313" key="7">
    <source>
        <dbReference type="EMBL" id="GLW58057.1"/>
    </source>
</evidence>
<keyword evidence="5 6" id="KW-0472">Membrane</keyword>
<feature type="transmembrane region" description="Helical" evidence="6">
    <location>
        <begin position="363"/>
        <end position="382"/>
    </location>
</feature>
<dbReference type="GO" id="GO:0022857">
    <property type="term" value="F:transmembrane transporter activity"/>
    <property type="evidence" value="ECO:0007669"/>
    <property type="project" value="InterPro"/>
</dbReference>
<feature type="transmembrane region" description="Helical" evidence="6">
    <location>
        <begin position="261"/>
        <end position="283"/>
    </location>
</feature>
<comment type="caution">
    <text evidence="7">The sequence shown here is derived from an EMBL/GenBank/DDBJ whole genome shotgun (WGS) entry which is preliminary data.</text>
</comment>
<organism evidence="7 8">
    <name type="scientific">Kitasatospora phosalacinea</name>
    <dbReference type="NCBI Taxonomy" id="2065"/>
    <lineage>
        <taxon>Bacteria</taxon>
        <taxon>Bacillati</taxon>
        <taxon>Actinomycetota</taxon>
        <taxon>Actinomycetes</taxon>
        <taxon>Kitasatosporales</taxon>
        <taxon>Streptomycetaceae</taxon>
        <taxon>Kitasatospora</taxon>
    </lineage>
</organism>
<evidence type="ECO:0000256" key="1">
    <source>
        <dbReference type="ARBA" id="ARBA00004141"/>
    </source>
</evidence>
<dbReference type="Pfam" id="PF13520">
    <property type="entry name" value="AA_permease_2"/>
    <property type="match status" value="1"/>
</dbReference>
<dbReference type="EMBL" id="BSRX01000046">
    <property type="protein sequence ID" value="GLW58057.1"/>
    <property type="molecule type" value="Genomic_DNA"/>
</dbReference>
<comment type="subcellular location">
    <subcellularLocation>
        <location evidence="1">Membrane</location>
        <topology evidence="1">Multi-pass membrane protein</topology>
    </subcellularLocation>
</comment>
<evidence type="ECO:0000256" key="5">
    <source>
        <dbReference type="ARBA" id="ARBA00023136"/>
    </source>
</evidence>
<dbReference type="PANTHER" id="PTHR45649:SF26">
    <property type="entry name" value="OS04G0435100 PROTEIN"/>
    <property type="match status" value="1"/>
</dbReference>
<feature type="transmembrane region" description="Helical" evidence="6">
    <location>
        <begin position="219"/>
        <end position="240"/>
    </location>
</feature>
<proteinExistence type="predicted"/>
<feature type="transmembrane region" description="Helical" evidence="6">
    <location>
        <begin position="388"/>
        <end position="408"/>
    </location>
</feature>
<feature type="transmembrane region" description="Helical" evidence="6">
    <location>
        <begin position="180"/>
        <end position="199"/>
    </location>
</feature>
<protein>
    <submittedName>
        <fullName evidence="7">Amino acid permease</fullName>
    </submittedName>
</protein>
<dbReference type="PANTHER" id="PTHR45649">
    <property type="entry name" value="AMINO-ACID PERMEASE BAT1"/>
    <property type="match status" value="1"/>
</dbReference>
<reference evidence="7" key="1">
    <citation type="submission" date="2023-02" db="EMBL/GenBank/DDBJ databases">
        <title>Kitasatospora phosalacinea NBRC 14362.</title>
        <authorList>
            <person name="Ichikawa N."/>
            <person name="Sato H."/>
            <person name="Tonouchi N."/>
        </authorList>
    </citation>
    <scope>NUCLEOTIDE SEQUENCE</scope>
    <source>
        <strain evidence="7">NBRC 14362</strain>
    </source>
</reference>
<evidence type="ECO:0000256" key="3">
    <source>
        <dbReference type="ARBA" id="ARBA00022692"/>
    </source>
</evidence>
<dbReference type="Gene3D" id="1.20.1740.10">
    <property type="entry name" value="Amino acid/polyamine transporter I"/>
    <property type="match status" value="1"/>
</dbReference>
<feature type="transmembrane region" description="Helical" evidence="6">
    <location>
        <begin position="149"/>
        <end position="168"/>
    </location>
</feature>
<feature type="transmembrane region" description="Helical" evidence="6">
    <location>
        <begin position="429"/>
        <end position="451"/>
    </location>
</feature>
<dbReference type="GO" id="GO:0006865">
    <property type="term" value="P:amino acid transport"/>
    <property type="evidence" value="ECO:0007669"/>
    <property type="project" value="InterPro"/>
</dbReference>
<dbReference type="PROSITE" id="PS00218">
    <property type="entry name" value="AMINO_ACID_PERMEASE_1"/>
    <property type="match status" value="1"/>
</dbReference>